<reference evidence="2" key="1">
    <citation type="submission" date="2020-10" db="EMBL/GenBank/DDBJ databases">
        <authorList>
            <person name="Gilroy R."/>
        </authorList>
    </citation>
    <scope>NUCLEOTIDE SEQUENCE</scope>
    <source>
        <strain evidence="2">ChiSjej6B24-2974</strain>
    </source>
</reference>
<name>A0A9D1CW04_9FIRM</name>
<accession>A0A9D1CW04</accession>
<evidence type="ECO:0000313" key="3">
    <source>
        <dbReference type="Proteomes" id="UP000824260"/>
    </source>
</evidence>
<dbReference type="InterPro" id="IPR029060">
    <property type="entry name" value="PIN-like_dom_sf"/>
</dbReference>
<dbReference type="Gene3D" id="3.40.50.1010">
    <property type="entry name" value="5'-nuclease"/>
    <property type="match status" value="1"/>
</dbReference>
<dbReference type="Proteomes" id="UP000824260">
    <property type="component" value="Unassembled WGS sequence"/>
</dbReference>
<comment type="caution">
    <text evidence="2">The sequence shown here is derived from an EMBL/GenBank/DDBJ whole genome shotgun (WGS) entry which is preliminary data.</text>
</comment>
<sequence>MKVMIDTNIVLDVFLRREPFFQASYEVMKQSAMEKLEGFISASAATDIYYLLRRSLKNDARAKDSMEKLLQLVGIADALGEDVYAAIASNIVDFEDALVASIAERCQMAYIITRNAKDYAESPVKAISPEDFLKL</sequence>
<dbReference type="SUPFAM" id="SSF88723">
    <property type="entry name" value="PIN domain-like"/>
    <property type="match status" value="1"/>
</dbReference>
<evidence type="ECO:0000313" key="2">
    <source>
        <dbReference type="EMBL" id="HIQ82281.1"/>
    </source>
</evidence>
<dbReference type="AlphaFoldDB" id="A0A9D1CW04"/>
<dbReference type="InterPro" id="IPR002716">
    <property type="entry name" value="PIN_dom"/>
</dbReference>
<dbReference type="EMBL" id="DVFZ01000043">
    <property type="protein sequence ID" value="HIQ82281.1"/>
    <property type="molecule type" value="Genomic_DNA"/>
</dbReference>
<protein>
    <submittedName>
        <fullName evidence="2">PIN domain-containing protein</fullName>
    </submittedName>
</protein>
<organism evidence="2 3">
    <name type="scientific">Candidatus Pullichristensenella stercorigallinarum</name>
    <dbReference type="NCBI Taxonomy" id="2840909"/>
    <lineage>
        <taxon>Bacteria</taxon>
        <taxon>Bacillati</taxon>
        <taxon>Bacillota</taxon>
        <taxon>Clostridia</taxon>
        <taxon>Candidatus Pullichristensenella</taxon>
    </lineage>
</organism>
<feature type="domain" description="PIN" evidence="1">
    <location>
        <begin position="2"/>
        <end position="116"/>
    </location>
</feature>
<proteinExistence type="predicted"/>
<reference evidence="2" key="2">
    <citation type="journal article" date="2021" name="PeerJ">
        <title>Extensive microbial diversity within the chicken gut microbiome revealed by metagenomics and culture.</title>
        <authorList>
            <person name="Gilroy R."/>
            <person name="Ravi A."/>
            <person name="Getino M."/>
            <person name="Pursley I."/>
            <person name="Horton D.L."/>
            <person name="Alikhan N.F."/>
            <person name="Baker D."/>
            <person name="Gharbi K."/>
            <person name="Hall N."/>
            <person name="Watson M."/>
            <person name="Adriaenssens E.M."/>
            <person name="Foster-Nyarko E."/>
            <person name="Jarju S."/>
            <person name="Secka A."/>
            <person name="Antonio M."/>
            <person name="Oren A."/>
            <person name="Chaudhuri R.R."/>
            <person name="La Ragione R."/>
            <person name="Hildebrand F."/>
            <person name="Pallen M.J."/>
        </authorList>
    </citation>
    <scope>NUCLEOTIDE SEQUENCE</scope>
    <source>
        <strain evidence="2">ChiSjej6B24-2974</strain>
    </source>
</reference>
<gene>
    <name evidence="2" type="ORF">IAA52_04185</name>
</gene>
<dbReference type="Pfam" id="PF13470">
    <property type="entry name" value="PIN_3"/>
    <property type="match status" value="1"/>
</dbReference>
<evidence type="ECO:0000259" key="1">
    <source>
        <dbReference type="Pfam" id="PF13470"/>
    </source>
</evidence>